<evidence type="ECO:0000256" key="1">
    <source>
        <dbReference type="SAM" id="Phobius"/>
    </source>
</evidence>
<evidence type="ECO:0000313" key="2">
    <source>
        <dbReference type="EMBL" id="EKR52871.1"/>
    </source>
</evidence>
<keyword evidence="1" id="KW-0472">Membrane</keyword>
<comment type="caution">
    <text evidence="2">The sequence shown here is derived from an EMBL/GenBank/DDBJ whole genome shotgun (WGS) entry which is preliminary data.</text>
</comment>
<proteinExistence type="predicted"/>
<feature type="transmembrane region" description="Helical" evidence="1">
    <location>
        <begin position="12"/>
        <end position="29"/>
    </location>
</feature>
<evidence type="ECO:0000313" key="3">
    <source>
        <dbReference type="Proteomes" id="UP000001340"/>
    </source>
</evidence>
<gene>
    <name evidence="2" type="ORF">LEP1GSC105_0763</name>
</gene>
<organism evidence="2 3">
    <name type="scientific">Leptospira interrogans str. UI 12758</name>
    <dbReference type="NCBI Taxonomy" id="1049938"/>
    <lineage>
        <taxon>Bacteria</taxon>
        <taxon>Pseudomonadati</taxon>
        <taxon>Spirochaetota</taxon>
        <taxon>Spirochaetia</taxon>
        <taxon>Leptospirales</taxon>
        <taxon>Leptospiraceae</taxon>
        <taxon>Leptospira</taxon>
    </lineage>
</organism>
<sequence>MEKSDFYKTNFYAELTLFICIIFQKYYFLKILEFNRVFEKFHSNN</sequence>
<dbReference type="AlphaFoldDB" id="A0A0E2CYL1"/>
<name>A0A0E2CYL1_LEPIR</name>
<accession>A0A0E2CYL1</accession>
<protein>
    <submittedName>
        <fullName evidence="2">Uncharacterized protein</fullName>
    </submittedName>
</protein>
<keyword evidence="1" id="KW-0812">Transmembrane</keyword>
<reference evidence="2 3" key="1">
    <citation type="submission" date="2012-10" db="EMBL/GenBank/DDBJ databases">
        <authorList>
            <person name="Harkins D.M."/>
            <person name="Durkin A.S."/>
            <person name="Brinkac L.M."/>
            <person name="Haft D.H."/>
            <person name="Selengut J.D."/>
            <person name="Sanka R."/>
            <person name="DePew J."/>
            <person name="Purushe J."/>
            <person name="Chanthongthip A."/>
            <person name="Lattana O."/>
            <person name="Phetsouvanh R."/>
            <person name="Newton P.N."/>
            <person name="Vinetz J.M."/>
            <person name="Sutton G.G."/>
            <person name="Nierman W.C."/>
            <person name="Fouts D.E."/>
        </authorList>
    </citation>
    <scope>NUCLEOTIDE SEQUENCE [LARGE SCALE GENOMIC DNA]</scope>
    <source>
        <strain evidence="2 3">UI 12758</strain>
    </source>
</reference>
<keyword evidence="1" id="KW-1133">Transmembrane helix</keyword>
<dbReference type="EMBL" id="AHNR02000073">
    <property type="protein sequence ID" value="EKR52871.1"/>
    <property type="molecule type" value="Genomic_DNA"/>
</dbReference>
<dbReference type="Proteomes" id="UP000001340">
    <property type="component" value="Unassembled WGS sequence"/>
</dbReference>